<keyword evidence="1" id="KW-0472">Membrane</keyword>
<evidence type="ECO:0008006" key="4">
    <source>
        <dbReference type="Google" id="ProtNLM"/>
    </source>
</evidence>
<keyword evidence="1" id="KW-1133">Transmembrane helix</keyword>
<feature type="transmembrane region" description="Helical" evidence="1">
    <location>
        <begin position="43"/>
        <end position="61"/>
    </location>
</feature>
<sequence>MTKKKLIPFSKGEETINSDCQSIEEPKGWRLNWRKIIPLEPTAELIILVLLALLWGGFYYYKHYTVNESNIYGLWQSENHTLAISYEHIRRHGDTNWQIVQDGKTIINVADTRAIKKMNDGTLHIEVYAPENILSKLPQKGGYNYLDMYVRKGNLLTYDGESYKRINSGNKSITWKDGSTSPYGERKTTIDEVFEAFYLILMGICSFLIIIEARQKRREKLNETPIKKKIR</sequence>
<dbReference type="RefSeq" id="WP_171963483.1">
    <property type="nucleotide sequence ID" value="NZ_CAJHJS010000018.1"/>
</dbReference>
<comment type="caution">
    <text evidence="2">The sequence shown here is derived from an EMBL/GenBank/DDBJ whole genome shotgun (WGS) entry which is preliminary data.</text>
</comment>
<dbReference type="Proteomes" id="UP000273998">
    <property type="component" value="Unassembled WGS sequence"/>
</dbReference>
<keyword evidence="1" id="KW-0812">Transmembrane</keyword>
<evidence type="ECO:0000313" key="2">
    <source>
        <dbReference type="EMBL" id="RSI57925.1"/>
    </source>
</evidence>
<evidence type="ECO:0000313" key="3">
    <source>
        <dbReference type="Proteomes" id="UP000273998"/>
    </source>
</evidence>
<protein>
    <recommendedName>
        <fullName evidence="4">ATP-dependent DNA helicase</fullName>
    </recommendedName>
</protein>
<accession>A0AAX1YBI0</accession>
<gene>
    <name evidence="2" type="ORF">D8867_05260</name>
</gene>
<dbReference type="AlphaFoldDB" id="A0AAX1YBI0"/>
<proteinExistence type="predicted"/>
<dbReference type="EMBL" id="RJNF01000011">
    <property type="protein sequence ID" value="RSI57925.1"/>
    <property type="molecule type" value="Genomic_DNA"/>
</dbReference>
<organism evidence="2 3">
    <name type="scientific">Streptococcus salivarius</name>
    <dbReference type="NCBI Taxonomy" id="1304"/>
    <lineage>
        <taxon>Bacteria</taxon>
        <taxon>Bacillati</taxon>
        <taxon>Bacillota</taxon>
        <taxon>Bacilli</taxon>
        <taxon>Lactobacillales</taxon>
        <taxon>Streptococcaceae</taxon>
        <taxon>Streptococcus</taxon>
    </lineage>
</organism>
<reference evidence="2 3" key="1">
    <citation type="submission" date="2018-11" db="EMBL/GenBank/DDBJ databases">
        <title>Species Designations Belie Phenotypic and Genotypic Heterogeneity in Oral Streptococci.</title>
        <authorList>
            <person name="Velsko I."/>
        </authorList>
    </citation>
    <scope>NUCLEOTIDE SEQUENCE [LARGE SCALE GENOMIC DNA]</scope>
    <source>
        <strain evidence="2 3">BCC42</strain>
    </source>
</reference>
<name>A0AAX1YBI0_STRSL</name>
<evidence type="ECO:0000256" key="1">
    <source>
        <dbReference type="SAM" id="Phobius"/>
    </source>
</evidence>
<feature type="transmembrane region" description="Helical" evidence="1">
    <location>
        <begin position="193"/>
        <end position="211"/>
    </location>
</feature>